<keyword evidence="8 11" id="KW-1133">Transmembrane helix</keyword>
<comment type="caution">
    <text evidence="12">The sequence shown here is derived from an EMBL/GenBank/DDBJ whole genome shotgun (WGS) entry which is preliminary data.</text>
</comment>
<keyword evidence="9 11" id="KW-0472">Membrane</keyword>
<dbReference type="GO" id="GO:0061630">
    <property type="term" value="F:ubiquitin protein ligase activity"/>
    <property type="evidence" value="ECO:0007669"/>
    <property type="project" value="UniProtKB-EC"/>
</dbReference>
<evidence type="ECO:0000256" key="4">
    <source>
        <dbReference type="ARBA" id="ARBA00012483"/>
    </source>
</evidence>
<comment type="pathway">
    <text evidence="3">Protein modification; protein ubiquitination.</text>
</comment>
<feature type="compositionally biased region" description="Polar residues" evidence="10">
    <location>
        <begin position="596"/>
        <end position="611"/>
    </location>
</feature>
<organism evidence="12 13">
    <name type="scientific">Coemansia asiatica</name>
    <dbReference type="NCBI Taxonomy" id="1052880"/>
    <lineage>
        <taxon>Eukaryota</taxon>
        <taxon>Fungi</taxon>
        <taxon>Fungi incertae sedis</taxon>
        <taxon>Zoopagomycota</taxon>
        <taxon>Kickxellomycotina</taxon>
        <taxon>Kickxellomycetes</taxon>
        <taxon>Kickxellales</taxon>
        <taxon>Kickxellaceae</taxon>
        <taxon>Coemansia</taxon>
    </lineage>
</organism>
<feature type="transmembrane region" description="Helical" evidence="11">
    <location>
        <begin position="172"/>
        <end position="191"/>
    </location>
</feature>
<dbReference type="GO" id="GO:0005789">
    <property type="term" value="C:endoplasmic reticulum membrane"/>
    <property type="evidence" value="ECO:0007669"/>
    <property type="project" value="TreeGrafter"/>
</dbReference>
<evidence type="ECO:0000256" key="7">
    <source>
        <dbReference type="ARBA" id="ARBA00022786"/>
    </source>
</evidence>
<protein>
    <recommendedName>
        <fullName evidence="4">RING-type E3 ubiquitin transferase</fullName>
        <ecNumber evidence="4">2.3.2.27</ecNumber>
    </recommendedName>
</protein>
<evidence type="ECO:0000313" key="13">
    <source>
        <dbReference type="Proteomes" id="UP001145021"/>
    </source>
</evidence>
<evidence type="ECO:0000256" key="8">
    <source>
        <dbReference type="ARBA" id="ARBA00022989"/>
    </source>
</evidence>
<name>A0A9W8CKU1_9FUNG</name>
<accession>A0A9W8CKU1</accession>
<evidence type="ECO:0000256" key="5">
    <source>
        <dbReference type="ARBA" id="ARBA00022679"/>
    </source>
</evidence>
<evidence type="ECO:0000256" key="2">
    <source>
        <dbReference type="ARBA" id="ARBA00004141"/>
    </source>
</evidence>
<evidence type="ECO:0000313" key="12">
    <source>
        <dbReference type="EMBL" id="KAJ1646374.1"/>
    </source>
</evidence>
<evidence type="ECO:0000256" key="10">
    <source>
        <dbReference type="SAM" id="MobiDB-lite"/>
    </source>
</evidence>
<evidence type="ECO:0000256" key="6">
    <source>
        <dbReference type="ARBA" id="ARBA00022692"/>
    </source>
</evidence>
<feature type="compositionally biased region" description="Polar residues" evidence="10">
    <location>
        <begin position="473"/>
        <end position="496"/>
    </location>
</feature>
<feature type="non-terminal residue" evidence="12">
    <location>
        <position position="617"/>
    </location>
</feature>
<comment type="catalytic activity">
    <reaction evidence="1">
        <text>S-ubiquitinyl-[E2 ubiquitin-conjugating enzyme]-L-cysteine + [acceptor protein]-L-lysine = [E2 ubiquitin-conjugating enzyme]-L-cysteine + N(6)-ubiquitinyl-[acceptor protein]-L-lysine.</text>
        <dbReference type="EC" id="2.3.2.27"/>
    </reaction>
</comment>
<evidence type="ECO:0000256" key="1">
    <source>
        <dbReference type="ARBA" id="ARBA00000900"/>
    </source>
</evidence>
<feature type="compositionally biased region" description="Basic and acidic residues" evidence="10">
    <location>
        <begin position="236"/>
        <end position="250"/>
    </location>
</feature>
<dbReference type="PANTHER" id="PTHR13145">
    <property type="entry name" value="SSM4 PROTEIN"/>
    <property type="match status" value="1"/>
</dbReference>
<feature type="region of interest" description="Disordered" evidence="10">
    <location>
        <begin position="470"/>
        <end position="505"/>
    </location>
</feature>
<comment type="subcellular location">
    <subcellularLocation>
        <location evidence="2">Membrane</location>
        <topology evidence="2">Multi-pass membrane protein</topology>
    </subcellularLocation>
</comment>
<feature type="region of interest" description="Disordered" evidence="10">
    <location>
        <begin position="594"/>
        <end position="617"/>
    </location>
</feature>
<proteinExistence type="predicted"/>
<keyword evidence="6 11" id="KW-0812">Transmembrane</keyword>
<feature type="region of interest" description="Disordered" evidence="10">
    <location>
        <begin position="226"/>
        <end position="260"/>
    </location>
</feature>
<dbReference type="PANTHER" id="PTHR13145:SF0">
    <property type="entry name" value="E3 UBIQUITIN-PROTEIN LIGASE MARCHF6"/>
    <property type="match status" value="1"/>
</dbReference>
<dbReference type="AlphaFoldDB" id="A0A9W8CKU1"/>
<dbReference type="EC" id="2.3.2.27" evidence="4"/>
<dbReference type="EMBL" id="JANBOH010000063">
    <property type="protein sequence ID" value="KAJ1646374.1"/>
    <property type="molecule type" value="Genomic_DNA"/>
</dbReference>
<evidence type="ECO:0000256" key="9">
    <source>
        <dbReference type="ARBA" id="ARBA00023136"/>
    </source>
</evidence>
<keyword evidence="13" id="KW-1185">Reference proteome</keyword>
<evidence type="ECO:0000256" key="11">
    <source>
        <dbReference type="SAM" id="Phobius"/>
    </source>
</evidence>
<feature type="transmembrane region" description="Helical" evidence="11">
    <location>
        <begin position="128"/>
        <end position="152"/>
    </location>
</feature>
<dbReference type="GO" id="GO:0036503">
    <property type="term" value="P:ERAD pathway"/>
    <property type="evidence" value="ECO:0007669"/>
    <property type="project" value="TreeGrafter"/>
</dbReference>
<keyword evidence="5" id="KW-0808">Transferase</keyword>
<evidence type="ECO:0000256" key="3">
    <source>
        <dbReference type="ARBA" id="ARBA00004906"/>
    </source>
</evidence>
<keyword evidence="7" id="KW-0833">Ubl conjugation pathway</keyword>
<sequence length="617" mass="67400">MPESIPKRLIVKQMLANVSMIVLRVIRTALVLGTWGFLLPYMVYWIARVLIWSAKVIVHTFVPAEVFLDRFWDIDTTNMTSIVASANMRFKGYDSWHQWYVDYHQNVTVPSISSRTGILNGANNFADFLYSSTLAFVSGWVRILSATTGFTLSKERVYNLTELIAELVSKSFEGSIIVLISLITFFILFILRDWIVANAPLDPDADADADDIIEEVEQAQQNELIDANDQQLPPERQPEHQARQEEHMREPVPVPEPARAPVVQPPVAHIPVQPVQRRQPDSPAQVEGLLQMPAYTQDHRQNALGQSSTSADASSGTLGHREVGHTGGLIGNTNSERNGFRGPVIHHSVLTRGKAASTLNNAAAGAADYSSGESDKEEMLKTRLRDIIMSSPAHDDVTLPKQEIGSGSSSGSIPVSREYRSEAVKSNTWSYADEVYQGQSDTGSESELKSKSGAQLQLAASKTSSYKAAGSVPSASTAVPDSSVNNHASSESLRSASTDDDRSSWSFVAGESSSAAASRATNATKLPSNETGQLNPQVFTSEVLPSILAFVDPVNLGNLSSMSYDERVLFIERSLEDNANRIANKEVRDDIRARMTSEQPSGQGNAANTRGESPVWH</sequence>
<feature type="region of interest" description="Disordered" evidence="10">
    <location>
        <begin position="391"/>
        <end position="419"/>
    </location>
</feature>
<gene>
    <name evidence="12" type="ORF">LPJ64_002119</name>
</gene>
<feature type="transmembrane region" description="Helical" evidence="11">
    <location>
        <begin position="21"/>
        <end position="47"/>
    </location>
</feature>
<dbReference type="Proteomes" id="UP001145021">
    <property type="component" value="Unassembled WGS sequence"/>
</dbReference>
<reference evidence="12" key="1">
    <citation type="submission" date="2022-07" db="EMBL/GenBank/DDBJ databases">
        <title>Phylogenomic reconstructions and comparative analyses of Kickxellomycotina fungi.</title>
        <authorList>
            <person name="Reynolds N.K."/>
            <person name="Stajich J.E."/>
            <person name="Barry K."/>
            <person name="Grigoriev I.V."/>
            <person name="Crous P."/>
            <person name="Smith M.E."/>
        </authorList>
    </citation>
    <scope>NUCLEOTIDE SEQUENCE</scope>
    <source>
        <strain evidence="12">NBRC 105413</strain>
    </source>
</reference>